<dbReference type="InterPro" id="IPR036390">
    <property type="entry name" value="WH_DNA-bd_sf"/>
</dbReference>
<evidence type="ECO:0000256" key="9">
    <source>
        <dbReference type="ARBA" id="ARBA00023163"/>
    </source>
</evidence>
<evidence type="ECO:0000259" key="15">
    <source>
        <dbReference type="Pfam" id="PF01726"/>
    </source>
</evidence>
<dbReference type="InterPro" id="IPR036388">
    <property type="entry name" value="WH-like_DNA-bd_sf"/>
</dbReference>
<dbReference type="OrthoDB" id="9802364at2"/>
<gene>
    <name evidence="12 16" type="primary">lexA</name>
    <name evidence="16" type="ORF">SBA1_550058</name>
</gene>
<feature type="active site" description="For autocatalytic cleavage activity" evidence="12">
    <location>
        <position position="127"/>
    </location>
</feature>
<accession>A0A2U3KYJ6</accession>
<dbReference type="FunFam" id="2.10.109.10:FF:000001">
    <property type="entry name" value="LexA repressor"/>
    <property type="match status" value="1"/>
</dbReference>
<evidence type="ECO:0000313" key="16">
    <source>
        <dbReference type="EMBL" id="SPF44693.1"/>
    </source>
</evidence>
<dbReference type="SUPFAM" id="SSF46785">
    <property type="entry name" value="Winged helix' DNA-binding domain"/>
    <property type="match status" value="1"/>
</dbReference>
<keyword evidence="11 12" id="KW-0742">SOS response</keyword>
<keyword evidence="5 12" id="KW-0378">Hydrolase</keyword>
<dbReference type="PRINTS" id="PR00726">
    <property type="entry name" value="LEXASERPTASE"/>
</dbReference>
<keyword evidence="7 12" id="KW-0805">Transcription regulation</keyword>
<dbReference type="Gene3D" id="1.10.10.10">
    <property type="entry name" value="Winged helix-like DNA-binding domain superfamily/Winged helix DNA-binding domain"/>
    <property type="match status" value="1"/>
</dbReference>
<keyword evidence="2 12" id="KW-0678">Repressor</keyword>
<feature type="site" description="Cleavage; by autolysis" evidence="12">
    <location>
        <begin position="94"/>
        <end position="95"/>
    </location>
</feature>
<dbReference type="InterPro" id="IPR006197">
    <property type="entry name" value="Peptidase_S24_LexA"/>
</dbReference>
<dbReference type="GO" id="GO:0006260">
    <property type="term" value="P:DNA replication"/>
    <property type="evidence" value="ECO:0007669"/>
    <property type="project" value="UniProtKB-UniRule"/>
</dbReference>
<evidence type="ECO:0000256" key="8">
    <source>
        <dbReference type="ARBA" id="ARBA00023125"/>
    </source>
</evidence>
<evidence type="ECO:0000256" key="1">
    <source>
        <dbReference type="ARBA" id="ARBA00007484"/>
    </source>
</evidence>
<proteinExistence type="inferred from homology"/>
<evidence type="ECO:0000256" key="4">
    <source>
        <dbReference type="ARBA" id="ARBA00022763"/>
    </source>
</evidence>
<name>A0A2U3KYJ6_9BACT</name>
<evidence type="ECO:0000256" key="5">
    <source>
        <dbReference type="ARBA" id="ARBA00022801"/>
    </source>
</evidence>
<dbReference type="GO" id="GO:0006281">
    <property type="term" value="P:DNA repair"/>
    <property type="evidence" value="ECO:0007669"/>
    <property type="project" value="UniProtKB-UniRule"/>
</dbReference>
<feature type="domain" description="Peptidase S24/S26A/S26B/S26C" evidence="14">
    <location>
        <begin position="87"/>
        <end position="200"/>
    </location>
</feature>
<evidence type="ECO:0000256" key="13">
    <source>
        <dbReference type="RuleBase" id="RU003991"/>
    </source>
</evidence>
<evidence type="ECO:0000313" key="17">
    <source>
        <dbReference type="Proteomes" id="UP000238701"/>
    </source>
</evidence>
<feature type="active site" description="For autocatalytic cleavage activity" evidence="12">
    <location>
        <position position="165"/>
    </location>
</feature>
<keyword evidence="6 12" id="KW-0068">Autocatalytic cleavage</keyword>
<organism evidence="16 17">
    <name type="scientific">Candidatus Sulfotelmatobacter kueseliae</name>
    <dbReference type="NCBI Taxonomy" id="2042962"/>
    <lineage>
        <taxon>Bacteria</taxon>
        <taxon>Pseudomonadati</taxon>
        <taxon>Acidobacteriota</taxon>
        <taxon>Terriglobia</taxon>
        <taxon>Terriglobales</taxon>
        <taxon>Candidatus Korobacteraceae</taxon>
        <taxon>Candidatus Sulfotelmatobacter</taxon>
    </lineage>
</organism>
<evidence type="ECO:0000256" key="10">
    <source>
        <dbReference type="ARBA" id="ARBA00023204"/>
    </source>
</evidence>
<dbReference type="Gene3D" id="2.10.109.10">
    <property type="entry name" value="Umud Fragment, subunit A"/>
    <property type="match status" value="1"/>
</dbReference>
<dbReference type="GO" id="GO:0003677">
    <property type="term" value="F:DNA binding"/>
    <property type="evidence" value="ECO:0007669"/>
    <property type="project" value="UniProtKB-UniRule"/>
</dbReference>
<evidence type="ECO:0000256" key="12">
    <source>
        <dbReference type="HAMAP-Rule" id="MF_00015"/>
    </source>
</evidence>
<sequence length="206" mass="22941">MAITRRQREVYDFISRFVAEHGYSPSFEEIGKGLDLSSLATVHKHVTNLEKKGLLTRDYNRSRSIDLLPPKGRLKQAMSVNTAVVLPLVGRIAAGQPIEAVENPETISLADFVRSKEVFVLEVRGESMQDEHILDGDYVLVEKTRTAHNGDIVVALVDSSDATLKRFYREGDNIRLQPSNVSMKPIIVPAASVDVQGRVIGVLRKY</sequence>
<dbReference type="GO" id="GO:0006508">
    <property type="term" value="P:proteolysis"/>
    <property type="evidence" value="ECO:0007669"/>
    <property type="project" value="InterPro"/>
</dbReference>
<dbReference type="HAMAP" id="MF_00015">
    <property type="entry name" value="LexA"/>
    <property type="match status" value="1"/>
</dbReference>
<dbReference type="Pfam" id="PF00717">
    <property type="entry name" value="Peptidase_S24"/>
    <property type="match status" value="1"/>
</dbReference>
<protein>
    <recommendedName>
        <fullName evidence="12">LexA repressor</fullName>
        <ecNumber evidence="12">3.4.21.88</ecNumber>
    </recommendedName>
</protein>
<keyword evidence="3 12" id="KW-0235">DNA replication</keyword>
<evidence type="ECO:0000256" key="6">
    <source>
        <dbReference type="ARBA" id="ARBA00022813"/>
    </source>
</evidence>
<comment type="subunit">
    <text evidence="12">Homodimer.</text>
</comment>
<dbReference type="InterPro" id="IPR036286">
    <property type="entry name" value="LexA/Signal_pep-like_sf"/>
</dbReference>
<comment type="similarity">
    <text evidence="1 12 13">Belongs to the peptidase S24 family.</text>
</comment>
<dbReference type="EC" id="3.4.21.88" evidence="12"/>
<dbReference type="InterPro" id="IPR050077">
    <property type="entry name" value="LexA_repressor"/>
</dbReference>
<dbReference type="GO" id="GO:0004252">
    <property type="term" value="F:serine-type endopeptidase activity"/>
    <property type="evidence" value="ECO:0007669"/>
    <property type="project" value="UniProtKB-UniRule"/>
</dbReference>
<dbReference type="CDD" id="cd06529">
    <property type="entry name" value="S24_LexA-like"/>
    <property type="match status" value="1"/>
</dbReference>
<keyword evidence="9 12" id="KW-0804">Transcription</keyword>
<comment type="catalytic activity">
    <reaction evidence="12">
        <text>Hydrolysis of Ala-|-Gly bond in repressor LexA.</text>
        <dbReference type="EC" id="3.4.21.88"/>
    </reaction>
</comment>
<dbReference type="Proteomes" id="UP000238701">
    <property type="component" value="Unassembled WGS sequence"/>
</dbReference>
<evidence type="ECO:0000256" key="2">
    <source>
        <dbReference type="ARBA" id="ARBA00022491"/>
    </source>
</evidence>
<dbReference type="Pfam" id="PF01726">
    <property type="entry name" value="LexA_DNA_bind"/>
    <property type="match status" value="1"/>
</dbReference>
<evidence type="ECO:0000256" key="11">
    <source>
        <dbReference type="ARBA" id="ARBA00023236"/>
    </source>
</evidence>
<evidence type="ECO:0000256" key="3">
    <source>
        <dbReference type="ARBA" id="ARBA00022705"/>
    </source>
</evidence>
<keyword evidence="4 12" id="KW-0227">DNA damage</keyword>
<feature type="DNA-binding region" description="H-T-H motif" evidence="12">
    <location>
        <begin position="27"/>
        <end position="47"/>
    </location>
</feature>
<dbReference type="GO" id="GO:0045892">
    <property type="term" value="P:negative regulation of DNA-templated transcription"/>
    <property type="evidence" value="ECO:0007669"/>
    <property type="project" value="UniProtKB-UniRule"/>
</dbReference>
<reference evidence="17" key="1">
    <citation type="submission" date="2018-02" db="EMBL/GenBank/DDBJ databases">
        <authorList>
            <person name="Hausmann B."/>
        </authorList>
    </citation>
    <scope>NUCLEOTIDE SEQUENCE [LARGE SCALE GENOMIC DNA]</scope>
    <source>
        <strain evidence="17">Peat soil MAG SbA1</strain>
    </source>
</reference>
<dbReference type="InterPro" id="IPR039418">
    <property type="entry name" value="LexA-like"/>
</dbReference>
<dbReference type="InterPro" id="IPR006200">
    <property type="entry name" value="LexA"/>
</dbReference>
<dbReference type="GO" id="GO:0009432">
    <property type="term" value="P:SOS response"/>
    <property type="evidence" value="ECO:0007669"/>
    <property type="project" value="UniProtKB-UniRule"/>
</dbReference>
<comment type="function">
    <text evidence="12">Represses a number of genes involved in the response to DNA damage (SOS response), including recA and lexA. In the presence of single-stranded DNA, RecA interacts with LexA causing an autocatalytic cleavage which disrupts the DNA-binding part of LexA, leading to derepression of the SOS regulon and eventually DNA repair.</text>
</comment>
<keyword evidence="10 12" id="KW-0234">DNA repair</keyword>
<dbReference type="EMBL" id="OMOD01000150">
    <property type="protein sequence ID" value="SPF44693.1"/>
    <property type="molecule type" value="Genomic_DNA"/>
</dbReference>
<dbReference type="NCBIfam" id="TIGR00498">
    <property type="entry name" value="lexA"/>
    <property type="match status" value="1"/>
</dbReference>
<evidence type="ECO:0000259" key="14">
    <source>
        <dbReference type="Pfam" id="PF00717"/>
    </source>
</evidence>
<feature type="domain" description="LexA repressor DNA-binding" evidence="15">
    <location>
        <begin position="3"/>
        <end position="63"/>
    </location>
</feature>
<dbReference type="PANTHER" id="PTHR33516">
    <property type="entry name" value="LEXA REPRESSOR"/>
    <property type="match status" value="1"/>
</dbReference>
<dbReference type="PANTHER" id="PTHR33516:SF2">
    <property type="entry name" value="LEXA REPRESSOR-RELATED"/>
    <property type="match status" value="1"/>
</dbReference>
<dbReference type="InterPro" id="IPR015927">
    <property type="entry name" value="Peptidase_S24_S26A/B/C"/>
</dbReference>
<dbReference type="SUPFAM" id="SSF51306">
    <property type="entry name" value="LexA/Signal peptidase"/>
    <property type="match status" value="1"/>
</dbReference>
<evidence type="ECO:0000256" key="7">
    <source>
        <dbReference type="ARBA" id="ARBA00023015"/>
    </source>
</evidence>
<dbReference type="InterPro" id="IPR006199">
    <property type="entry name" value="LexA_DNA-bd_dom"/>
</dbReference>
<keyword evidence="8 12" id="KW-0238">DNA-binding</keyword>
<dbReference type="AlphaFoldDB" id="A0A2U3KYJ6"/>